<keyword evidence="1" id="KW-0472">Membrane</keyword>
<dbReference type="RefSeq" id="WP_149619288.1">
    <property type="nucleotide sequence ID" value="NZ_JBITUG010000004.1"/>
</dbReference>
<name>A0A5B0EIF9_9MICC</name>
<sequence length="125" mass="14279">MTFSDMSMDEQEMVDFGYVESDPFIGPSSTFGTMSIFMGIFMVVFIAVVIFIIFVAVRNYKTSRKAGLDPFTLQTELAVRAANSQMLAPRQSREKRLTELEDLLARQVITREEYAQARMKILTED</sequence>
<proteinExistence type="predicted"/>
<feature type="transmembrane region" description="Helical" evidence="1">
    <location>
        <begin position="36"/>
        <end position="57"/>
    </location>
</feature>
<evidence type="ECO:0000313" key="2">
    <source>
        <dbReference type="EMBL" id="KAA0977631.1"/>
    </source>
</evidence>
<evidence type="ECO:0000256" key="1">
    <source>
        <dbReference type="SAM" id="Phobius"/>
    </source>
</evidence>
<keyword evidence="1" id="KW-0812">Transmembrane</keyword>
<comment type="caution">
    <text evidence="2">The sequence shown here is derived from an EMBL/GenBank/DDBJ whole genome shotgun (WGS) entry which is preliminary data.</text>
</comment>
<protein>
    <submittedName>
        <fullName evidence="2">SHOCT domain-containing protein</fullName>
    </submittedName>
</protein>
<gene>
    <name evidence="2" type="ORF">FQ154_07985</name>
</gene>
<organism evidence="2 3">
    <name type="scientific">Paeniglutamicibacter gangotriensis</name>
    <dbReference type="NCBI Taxonomy" id="254787"/>
    <lineage>
        <taxon>Bacteria</taxon>
        <taxon>Bacillati</taxon>
        <taxon>Actinomycetota</taxon>
        <taxon>Actinomycetes</taxon>
        <taxon>Micrococcales</taxon>
        <taxon>Micrococcaceae</taxon>
        <taxon>Paeniglutamicibacter</taxon>
    </lineage>
</organism>
<dbReference type="EMBL" id="VOBL01000006">
    <property type="protein sequence ID" value="KAA0977631.1"/>
    <property type="molecule type" value="Genomic_DNA"/>
</dbReference>
<keyword evidence="1" id="KW-1133">Transmembrane helix</keyword>
<evidence type="ECO:0000313" key="3">
    <source>
        <dbReference type="Proteomes" id="UP000323856"/>
    </source>
</evidence>
<dbReference type="Proteomes" id="UP000323856">
    <property type="component" value="Unassembled WGS sequence"/>
</dbReference>
<accession>A0A5B0EIF9</accession>
<reference evidence="2 3" key="1">
    <citation type="submission" date="2019-07" db="EMBL/GenBank/DDBJ databases">
        <title>Analysis of the biochemical properties, biological activity and biotechnological potential of siderophores and biosurfactants produced by Antarctic psychrotolerant bacteria.</title>
        <authorList>
            <person name="Styczynski M."/>
            <person name="Krucon T."/>
            <person name="Decewicz P."/>
            <person name="Dziewit L."/>
        </authorList>
    </citation>
    <scope>NUCLEOTIDE SEQUENCE [LARGE SCALE GENOMIC DNA]</scope>
    <source>
        <strain evidence="2 3">ANT_H27</strain>
    </source>
</reference>
<dbReference type="AlphaFoldDB" id="A0A5B0EIF9"/>
<dbReference type="OrthoDB" id="4955106at2"/>